<keyword evidence="3" id="KW-1185">Reference proteome</keyword>
<dbReference type="Pfam" id="PF13380">
    <property type="entry name" value="CoA_binding_2"/>
    <property type="match status" value="1"/>
</dbReference>
<dbReference type="SUPFAM" id="SSF51735">
    <property type="entry name" value="NAD(P)-binding Rossmann-fold domains"/>
    <property type="match status" value="1"/>
</dbReference>
<dbReference type="RefSeq" id="WP_167940403.1">
    <property type="nucleotide sequence ID" value="NZ_JAATJA010000001.1"/>
</dbReference>
<feature type="domain" description="CoA-binding" evidence="1">
    <location>
        <begin position="10"/>
        <end position="105"/>
    </location>
</feature>
<dbReference type="AlphaFoldDB" id="A0A846QJU8"/>
<dbReference type="EMBL" id="JAATJA010000001">
    <property type="protein sequence ID" value="NJB67340.1"/>
    <property type="molecule type" value="Genomic_DNA"/>
</dbReference>
<comment type="caution">
    <text evidence="2">The sequence shown here is derived from an EMBL/GenBank/DDBJ whole genome shotgun (WGS) entry which is preliminary data.</text>
</comment>
<proteinExistence type="predicted"/>
<dbReference type="PANTHER" id="PTHR33303:SF2">
    <property type="entry name" value="COA-BINDING DOMAIN-CONTAINING PROTEIN"/>
    <property type="match status" value="1"/>
</dbReference>
<evidence type="ECO:0000259" key="1">
    <source>
        <dbReference type="SMART" id="SM00881"/>
    </source>
</evidence>
<dbReference type="Gene3D" id="3.40.50.720">
    <property type="entry name" value="NAD(P)-binding Rossmann-like Domain"/>
    <property type="match status" value="1"/>
</dbReference>
<evidence type="ECO:0000313" key="2">
    <source>
        <dbReference type="EMBL" id="NJB67340.1"/>
    </source>
</evidence>
<protein>
    <recommendedName>
        <fullName evidence="1">CoA-binding domain-containing protein</fullName>
    </recommendedName>
</protein>
<dbReference type="PANTHER" id="PTHR33303">
    <property type="entry name" value="CYTOPLASMIC PROTEIN-RELATED"/>
    <property type="match status" value="1"/>
</dbReference>
<accession>A0A846QJU8</accession>
<reference evidence="2 3" key="1">
    <citation type="submission" date="2020-03" db="EMBL/GenBank/DDBJ databases">
        <title>Genomic Encyclopedia of Type Strains, Phase IV (KMG-IV): sequencing the most valuable type-strain genomes for metagenomic binning, comparative biology and taxonomic classification.</title>
        <authorList>
            <person name="Goeker M."/>
        </authorList>
    </citation>
    <scope>NUCLEOTIDE SEQUENCE [LARGE SCALE GENOMIC DNA]</scope>
    <source>
        <strain evidence="2 3">DSM 24233</strain>
    </source>
</reference>
<organism evidence="2 3">
    <name type="scientific">Desulfobaculum xiamenense</name>
    <dbReference type="NCBI Taxonomy" id="995050"/>
    <lineage>
        <taxon>Bacteria</taxon>
        <taxon>Pseudomonadati</taxon>
        <taxon>Thermodesulfobacteriota</taxon>
        <taxon>Desulfovibrionia</taxon>
        <taxon>Desulfovibrionales</taxon>
        <taxon>Desulfovibrionaceae</taxon>
        <taxon>Desulfobaculum</taxon>
    </lineage>
</organism>
<gene>
    <name evidence="2" type="ORF">GGQ74_000980</name>
</gene>
<dbReference type="SMART" id="SM00881">
    <property type="entry name" value="CoA_binding"/>
    <property type="match status" value="1"/>
</dbReference>
<sequence>MLLDNEMKNLLARVRTIAVLGAKDKPGQPVDMVGRYLIAAGFTVFPVHPKRNGVWGLPTFRTLADIPEPIDLVDVFRAPEHCADHARECAALAHAPLAFWMQSGITCPQAFEILKDTPTVVVQDACLMVEHRRLLG</sequence>
<name>A0A846QJU8_9BACT</name>
<dbReference type="InterPro" id="IPR003781">
    <property type="entry name" value="CoA-bd"/>
</dbReference>
<dbReference type="InterPro" id="IPR036291">
    <property type="entry name" value="NAD(P)-bd_dom_sf"/>
</dbReference>
<evidence type="ECO:0000313" key="3">
    <source>
        <dbReference type="Proteomes" id="UP000580856"/>
    </source>
</evidence>
<dbReference type="Proteomes" id="UP000580856">
    <property type="component" value="Unassembled WGS sequence"/>
</dbReference>